<dbReference type="SMART" id="SM00882">
    <property type="entry name" value="CoA_trans"/>
    <property type="match status" value="1"/>
</dbReference>
<dbReference type="PANTHER" id="PTHR13707:SF57">
    <property type="entry name" value="SUCCINYL-COA:3-KETOACID COENZYME A TRANSFERASE SUBUNIT B-RELATED"/>
    <property type="match status" value="1"/>
</dbReference>
<accession>A0ABZ2MG55</accession>
<proteinExistence type="predicted"/>
<evidence type="ECO:0000313" key="1">
    <source>
        <dbReference type="EMBL" id="WXB76003.1"/>
    </source>
</evidence>
<gene>
    <name evidence="1" type="ORF">V1351_13815</name>
</gene>
<sequence>MITPTALPGRPGIVQRVARDLGPGSYVNLGVGIPVDVLPLLRHRPDIFVHSENGVLGMRTLDPDEATDDNMVNAGKMPVGAHEGAAFFHHADSFAMMRGGHLDACVLGAYQASASGDLANWSLGRPDAANTVGGAMDLVVGAKQVWVTMEHLTHQGKPRILPECTLPLTGVGVVNRVYTDKATLHIVDGTVIVAELVGDTTFDELVDITPVPLIDRPVEREQGQALHPRQVG</sequence>
<protein>
    <submittedName>
        <fullName evidence="1">CoA-transferase</fullName>
        <ecNumber evidence="1">2.8.3.-</ecNumber>
    </submittedName>
</protein>
<dbReference type="Proteomes" id="UP001382727">
    <property type="component" value="Chromosome"/>
</dbReference>
<organism evidence="1 2">
    <name type="scientific">Janibacter alittae</name>
    <dbReference type="NCBI Taxonomy" id="3115209"/>
    <lineage>
        <taxon>Bacteria</taxon>
        <taxon>Bacillati</taxon>
        <taxon>Actinomycetota</taxon>
        <taxon>Actinomycetes</taxon>
        <taxon>Micrococcales</taxon>
        <taxon>Intrasporangiaceae</taxon>
        <taxon>Janibacter</taxon>
    </lineage>
</organism>
<dbReference type="EMBL" id="CP144913">
    <property type="protein sequence ID" value="WXB76003.1"/>
    <property type="molecule type" value="Genomic_DNA"/>
</dbReference>
<keyword evidence="2" id="KW-1185">Reference proteome</keyword>
<dbReference type="PANTHER" id="PTHR13707">
    <property type="entry name" value="KETOACID-COENZYME A TRANSFERASE"/>
    <property type="match status" value="1"/>
</dbReference>
<dbReference type="SUPFAM" id="SSF100950">
    <property type="entry name" value="NagB/RpiA/CoA transferase-like"/>
    <property type="match status" value="1"/>
</dbReference>
<dbReference type="Pfam" id="PF01144">
    <property type="entry name" value="CoA_trans"/>
    <property type="match status" value="1"/>
</dbReference>
<dbReference type="EC" id="2.8.3.-" evidence="1"/>
<dbReference type="InterPro" id="IPR004165">
    <property type="entry name" value="CoA_trans_fam_I"/>
</dbReference>
<name>A0ABZ2MG55_9MICO</name>
<dbReference type="Gene3D" id="3.40.1080.10">
    <property type="entry name" value="Glutaconate Coenzyme A-transferase"/>
    <property type="match status" value="1"/>
</dbReference>
<keyword evidence="1" id="KW-0808">Transferase</keyword>
<evidence type="ECO:0000313" key="2">
    <source>
        <dbReference type="Proteomes" id="UP001382727"/>
    </source>
</evidence>
<dbReference type="GO" id="GO:0016740">
    <property type="term" value="F:transferase activity"/>
    <property type="evidence" value="ECO:0007669"/>
    <property type="project" value="UniProtKB-KW"/>
</dbReference>
<reference evidence="1 2" key="1">
    <citation type="submission" date="2024-02" db="EMBL/GenBank/DDBJ databases">
        <title>Janibacter sp. nov., isolated from gut of marine sandworm.</title>
        <authorList>
            <person name="Kim B."/>
            <person name="Jun M.O."/>
            <person name="Shin N.-R."/>
        </authorList>
    </citation>
    <scope>NUCLEOTIDE SEQUENCE [LARGE SCALE GENOMIC DNA]</scope>
    <source>
        <strain evidence="1 2">A1S7</strain>
    </source>
</reference>
<dbReference type="InterPro" id="IPR037171">
    <property type="entry name" value="NagB/RpiA_transferase-like"/>
</dbReference>